<dbReference type="SMART" id="SM00091">
    <property type="entry name" value="PAS"/>
    <property type="match status" value="1"/>
</dbReference>
<dbReference type="PROSITE" id="PS50113">
    <property type="entry name" value="PAC"/>
    <property type="match status" value="1"/>
</dbReference>
<reference evidence="19 20" key="1">
    <citation type="submission" date="2016-09" db="EMBL/GenBank/DDBJ databases">
        <title>Draft genome sequence for the type strain of Vulcanibacillus modesticaldus BR, a strictly anaerobic, moderately thermophilic, and nitrate-reducing bacterium from deep sea-hydrothermal vents of the Mid-Atlantic Ridge.</title>
        <authorList>
            <person name="Abin C.A."/>
            <person name="Hollibaugh J.T."/>
        </authorList>
    </citation>
    <scope>NUCLEOTIDE SEQUENCE [LARGE SCALE GENOMIC DNA]</scope>
    <source>
        <strain evidence="19 20">BR</strain>
    </source>
</reference>
<dbReference type="GO" id="GO:0004721">
    <property type="term" value="F:phosphoprotein phosphatase activity"/>
    <property type="evidence" value="ECO:0007669"/>
    <property type="project" value="TreeGrafter"/>
</dbReference>
<dbReference type="NCBIfam" id="TIGR00229">
    <property type="entry name" value="sensory_box"/>
    <property type="match status" value="1"/>
</dbReference>
<keyword evidence="6" id="KW-0808">Transferase</keyword>
<name>A0A1D2YWQ2_9BACI</name>
<accession>A0A1D2YWQ2</accession>
<dbReference type="InterPro" id="IPR000014">
    <property type="entry name" value="PAS"/>
</dbReference>
<dbReference type="PROSITE" id="PS50109">
    <property type="entry name" value="HIS_KIN"/>
    <property type="match status" value="1"/>
</dbReference>
<dbReference type="SUPFAM" id="SSF55874">
    <property type="entry name" value="ATPase domain of HSP90 chaperone/DNA topoisomerase II/histidine kinase"/>
    <property type="match status" value="1"/>
</dbReference>
<dbReference type="SUPFAM" id="SSF103190">
    <property type="entry name" value="Sensory domain-like"/>
    <property type="match status" value="1"/>
</dbReference>
<dbReference type="InterPro" id="IPR029151">
    <property type="entry name" value="Sensor-like_sf"/>
</dbReference>
<protein>
    <recommendedName>
        <fullName evidence="3">histidine kinase</fullName>
        <ecNumber evidence="3">2.7.13.3</ecNumber>
    </recommendedName>
</protein>
<evidence type="ECO:0000256" key="4">
    <source>
        <dbReference type="ARBA" id="ARBA00022475"/>
    </source>
</evidence>
<evidence type="ECO:0000259" key="16">
    <source>
        <dbReference type="PROSITE" id="PS50112"/>
    </source>
</evidence>
<dbReference type="GO" id="GO:0005524">
    <property type="term" value="F:ATP binding"/>
    <property type="evidence" value="ECO:0007669"/>
    <property type="project" value="UniProtKB-KW"/>
</dbReference>
<feature type="domain" description="PAC" evidence="17">
    <location>
        <begin position="314"/>
        <end position="366"/>
    </location>
</feature>
<comment type="subcellular location">
    <subcellularLocation>
        <location evidence="2">Cell membrane</location>
        <topology evidence="2">Multi-pass membrane protein</topology>
    </subcellularLocation>
</comment>
<evidence type="ECO:0000256" key="10">
    <source>
        <dbReference type="ARBA" id="ARBA00022840"/>
    </source>
</evidence>
<dbReference type="Proteomes" id="UP000243739">
    <property type="component" value="Unassembled WGS sequence"/>
</dbReference>
<dbReference type="GO" id="GO:0000155">
    <property type="term" value="F:phosphorelay sensor kinase activity"/>
    <property type="evidence" value="ECO:0007669"/>
    <property type="project" value="InterPro"/>
</dbReference>
<keyword evidence="7 14" id="KW-0812">Transmembrane</keyword>
<dbReference type="InterPro" id="IPR035965">
    <property type="entry name" value="PAS-like_dom_sf"/>
</dbReference>
<evidence type="ECO:0000256" key="6">
    <source>
        <dbReference type="ARBA" id="ARBA00022679"/>
    </source>
</evidence>
<evidence type="ECO:0000256" key="14">
    <source>
        <dbReference type="SAM" id="Phobius"/>
    </source>
</evidence>
<dbReference type="InterPro" id="IPR003594">
    <property type="entry name" value="HATPase_dom"/>
</dbReference>
<dbReference type="InterPro" id="IPR003660">
    <property type="entry name" value="HAMP_dom"/>
</dbReference>
<dbReference type="PANTHER" id="PTHR45453">
    <property type="entry name" value="PHOSPHATE REGULON SENSOR PROTEIN PHOR"/>
    <property type="match status" value="1"/>
</dbReference>
<keyword evidence="4" id="KW-1003">Cell membrane</keyword>
<keyword evidence="8" id="KW-0547">Nucleotide-binding</keyword>
<dbReference type="PROSITE" id="PS50885">
    <property type="entry name" value="HAMP"/>
    <property type="match status" value="1"/>
</dbReference>
<evidence type="ECO:0000256" key="3">
    <source>
        <dbReference type="ARBA" id="ARBA00012438"/>
    </source>
</evidence>
<dbReference type="OrthoDB" id="9813151at2"/>
<dbReference type="InterPro" id="IPR004358">
    <property type="entry name" value="Sig_transdc_His_kin-like_C"/>
</dbReference>
<dbReference type="SMART" id="SM00387">
    <property type="entry name" value="HATPase_c"/>
    <property type="match status" value="1"/>
</dbReference>
<dbReference type="STRING" id="337097.BHF71_06510"/>
<dbReference type="Pfam" id="PF02518">
    <property type="entry name" value="HATPase_c"/>
    <property type="match status" value="1"/>
</dbReference>
<evidence type="ECO:0000313" key="19">
    <source>
        <dbReference type="EMBL" id="OEG00092.1"/>
    </source>
</evidence>
<dbReference type="InterPro" id="IPR000700">
    <property type="entry name" value="PAS-assoc_C"/>
</dbReference>
<dbReference type="CDD" id="cd00082">
    <property type="entry name" value="HisKA"/>
    <property type="match status" value="1"/>
</dbReference>
<dbReference type="FunFam" id="1.10.287.130:FF:000001">
    <property type="entry name" value="Two-component sensor histidine kinase"/>
    <property type="match status" value="1"/>
</dbReference>
<evidence type="ECO:0000256" key="2">
    <source>
        <dbReference type="ARBA" id="ARBA00004651"/>
    </source>
</evidence>
<keyword evidence="9" id="KW-0418">Kinase</keyword>
<dbReference type="InterPro" id="IPR013656">
    <property type="entry name" value="PAS_4"/>
</dbReference>
<evidence type="ECO:0000256" key="13">
    <source>
        <dbReference type="ARBA" id="ARBA00023136"/>
    </source>
</evidence>
<keyword evidence="11 14" id="KW-1133">Transmembrane helix</keyword>
<dbReference type="GO" id="GO:0016036">
    <property type="term" value="P:cellular response to phosphate starvation"/>
    <property type="evidence" value="ECO:0007669"/>
    <property type="project" value="TreeGrafter"/>
</dbReference>
<feature type="domain" description="HAMP" evidence="18">
    <location>
        <begin position="189"/>
        <end position="241"/>
    </location>
</feature>
<dbReference type="SUPFAM" id="SSF47384">
    <property type="entry name" value="Homodimeric domain of signal transducing histidine kinase"/>
    <property type="match status" value="1"/>
</dbReference>
<evidence type="ECO:0000256" key="7">
    <source>
        <dbReference type="ARBA" id="ARBA00022692"/>
    </source>
</evidence>
<dbReference type="Gene3D" id="3.30.450.20">
    <property type="entry name" value="PAS domain"/>
    <property type="match status" value="2"/>
</dbReference>
<dbReference type="FunFam" id="3.30.565.10:FF:000006">
    <property type="entry name" value="Sensor histidine kinase WalK"/>
    <property type="match status" value="1"/>
</dbReference>
<dbReference type="InterPro" id="IPR036097">
    <property type="entry name" value="HisK_dim/P_sf"/>
</dbReference>
<feature type="domain" description="Histidine kinase" evidence="15">
    <location>
        <begin position="370"/>
        <end position="587"/>
    </location>
</feature>
<evidence type="ECO:0000256" key="1">
    <source>
        <dbReference type="ARBA" id="ARBA00000085"/>
    </source>
</evidence>
<dbReference type="CDD" id="cd00130">
    <property type="entry name" value="PAS"/>
    <property type="match status" value="1"/>
</dbReference>
<dbReference type="Pfam" id="PF08448">
    <property type="entry name" value="PAS_4"/>
    <property type="match status" value="1"/>
</dbReference>
<keyword evidence="13 14" id="KW-0472">Membrane</keyword>
<keyword evidence="12" id="KW-0902">Two-component regulatory system</keyword>
<dbReference type="RefSeq" id="WP_069656064.1">
    <property type="nucleotide sequence ID" value="NZ_MIJF01000008.1"/>
</dbReference>
<dbReference type="Gene3D" id="1.10.287.130">
    <property type="match status" value="1"/>
</dbReference>
<dbReference type="SMART" id="SM00388">
    <property type="entry name" value="HisKA"/>
    <property type="match status" value="1"/>
</dbReference>
<evidence type="ECO:0000259" key="17">
    <source>
        <dbReference type="PROSITE" id="PS50113"/>
    </source>
</evidence>
<dbReference type="CDD" id="cd16922">
    <property type="entry name" value="HATPase_EvgS-ArcB-TorS-like"/>
    <property type="match status" value="1"/>
</dbReference>
<keyword evidence="20" id="KW-1185">Reference proteome</keyword>
<evidence type="ECO:0000256" key="12">
    <source>
        <dbReference type="ARBA" id="ARBA00023012"/>
    </source>
</evidence>
<feature type="domain" description="PAS" evidence="16">
    <location>
        <begin position="246"/>
        <end position="291"/>
    </location>
</feature>
<dbReference type="PROSITE" id="PS50112">
    <property type="entry name" value="PAS"/>
    <property type="match status" value="1"/>
</dbReference>
<dbReference type="AlphaFoldDB" id="A0A1D2YWQ2"/>
<evidence type="ECO:0000256" key="5">
    <source>
        <dbReference type="ARBA" id="ARBA00022553"/>
    </source>
</evidence>
<keyword evidence="5" id="KW-0597">Phosphoprotein</keyword>
<dbReference type="Pfam" id="PF00512">
    <property type="entry name" value="HisKA"/>
    <property type="match status" value="1"/>
</dbReference>
<evidence type="ECO:0000256" key="9">
    <source>
        <dbReference type="ARBA" id="ARBA00022777"/>
    </source>
</evidence>
<dbReference type="SUPFAM" id="SSF55785">
    <property type="entry name" value="PYP-like sensor domain (PAS domain)"/>
    <property type="match status" value="1"/>
</dbReference>
<feature type="transmembrane region" description="Helical" evidence="14">
    <location>
        <begin position="12"/>
        <end position="31"/>
    </location>
</feature>
<evidence type="ECO:0000313" key="20">
    <source>
        <dbReference type="Proteomes" id="UP000243739"/>
    </source>
</evidence>
<dbReference type="GO" id="GO:0005886">
    <property type="term" value="C:plasma membrane"/>
    <property type="evidence" value="ECO:0007669"/>
    <property type="project" value="UniProtKB-SubCell"/>
</dbReference>
<dbReference type="Gene3D" id="6.10.340.10">
    <property type="match status" value="1"/>
</dbReference>
<dbReference type="InterPro" id="IPR031967">
    <property type="entry name" value="PhoR_single_Cache-like_dom"/>
</dbReference>
<sequence length="593" mass="68000">MRRIKHRLTLIYTFIIGVFALFLGIYISYLIQNIYIDALEKRLFEEINMITTIISLEDRYDFTDNLEEFAKELGEDISTRITLINTKGEVLADSQYDKNKMENHLNRPEVLVALSGKVGKEIRYSDTLGIDMLYLASPLYKDNNLLGVIRLALPLHEIRSSIKGFWYNLILALTIVFLITIFISTKLTNRITQPLEHITEIARKITKKDYSERLDINREDEIGQLGRAINIMADSLENQMKTIHENEKKLSTVLNNMSSGVILIDKNGIIIFANPAVEWLIGVSENTLIGKYHYEVGKQESISELIERAINNKESIHTEIGIYYPTKKYLDANVVPILDSSGEINNVLVLLIDITKIKRLEKMRTEFVANVSHELRTPITAVKGFTETLLDGTINDEDTRRTFLQIIHKESDRLHRLISDLLDLTKIEQNKEILNFSKVDLKSLIQSTIATMRPQIEKNKISIYEELDEVQVEADEDRLRQVMINLINNGIAYTPENGSITVRLYQHNKDFIKIEVEDTGIGIPEKSLPRIFERFYRVDKARSRESGGTGLGLAIVKHIIESHGGSIHVESRVGKGSKFTIIFPKKKYDIYET</sequence>
<comment type="catalytic activity">
    <reaction evidence="1">
        <text>ATP + protein L-histidine = ADP + protein N-phospho-L-histidine.</text>
        <dbReference type="EC" id="2.7.13.3"/>
    </reaction>
</comment>
<dbReference type="SMART" id="SM00304">
    <property type="entry name" value="HAMP"/>
    <property type="match status" value="1"/>
</dbReference>
<dbReference type="PANTHER" id="PTHR45453:SF1">
    <property type="entry name" value="PHOSPHATE REGULON SENSOR PROTEIN PHOR"/>
    <property type="match status" value="1"/>
</dbReference>
<proteinExistence type="predicted"/>
<dbReference type="InterPro" id="IPR036890">
    <property type="entry name" value="HATPase_C_sf"/>
</dbReference>
<dbReference type="EC" id="2.7.13.3" evidence="3"/>
<dbReference type="SUPFAM" id="SSF158472">
    <property type="entry name" value="HAMP domain-like"/>
    <property type="match status" value="1"/>
</dbReference>
<feature type="transmembrane region" description="Helical" evidence="14">
    <location>
        <begin position="165"/>
        <end position="183"/>
    </location>
</feature>
<keyword evidence="10" id="KW-0067">ATP-binding</keyword>
<dbReference type="PRINTS" id="PR00344">
    <property type="entry name" value="BCTRLSENSOR"/>
</dbReference>
<dbReference type="InterPro" id="IPR005467">
    <property type="entry name" value="His_kinase_dom"/>
</dbReference>
<evidence type="ECO:0000259" key="15">
    <source>
        <dbReference type="PROSITE" id="PS50109"/>
    </source>
</evidence>
<evidence type="ECO:0000259" key="18">
    <source>
        <dbReference type="PROSITE" id="PS50885"/>
    </source>
</evidence>
<dbReference type="InterPro" id="IPR050351">
    <property type="entry name" value="BphY/WalK/GraS-like"/>
</dbReference>
<dbReference type="NCBIfam" id="NF046044">
    <property type="entry name" value="PnpS"/>
    <property type="match status" value="1"/>
</dbReference>
<dbReference type="Gene3D" id="3.30.565.10">
    <property type="entry name" value="Histidine kinase-like ATPase, C-terminal domain"/>
    <property type="match status" value="1"/>
</dbReference>
<dbReference type="CDD" id="cd06225">
    <property type="entry name" value="HAMP"/>
    <property type="match status" value="1"/>
</dbReference>
<dbReference type="InterPro" id="IPR003661">
    <property type="entry name" value="HisK_dim/P_dom"/>
</dbReference>
<dbReference type="Pfam" id="PF00672">
    <property type="entry name" value="HAMP"/>
    <property type="match status" value="1"/>
</dbReference>
<gene>
    <name evidence="19" type="ORF">BHF71_06510</name>
</gene>
<evidence type="ECO:0000256" key="11">
    <source>
        <dbReference type="ARBA" id="ARBA00022989"/>
    </source>
</evidence>
<comment type="caution">
    <text evidence="19">The sequence shown here is derived from an EMBL/GenBank/DDBJ whole genome shotgun (WGS) entry which is preliminary data.</text>
</comment>
<organism evidence="19 20">
    <name type="scientific">Vulcanibacillus modesticaldus</name>
    <dbReference type="NCBI Taxonomy" id="337097"/>
    <lineage>
        <taxon>Bacteria</taxon>
        <taxon>Bacillati</taxon>
        <taxon>Bacillota</taxon>
        <taxon>Bacilli</taxon>
        <taxon>Bacillales</taxon>
        <taxon>Bacillaceae</taxon>
        <taxon>Vulcanibacillus</taxon>
    </lineage>
</organism>
<dbReference type="Pfam" id="PF16736">
    <property type="entry name" value="sCache_like"/>
    <property type="match status" value="1"/>
</dbReference>
<evidence type="ECO:0000256" key="8">
    <source>
        <dbReference type="ARBA" id="ARBA00022741"/>
    </source>
</evidence>
<dbReference type="EMBL" id="MIJF01000008">
    <property type="protein sequence ID" value="OEG00092.1"/>
    <property type="molecule type" value="Genomic_DNA"/>
</dbReference>